<dbReference type="InterPro" id="IPR001584">
    <property type="entry name" value="Integrase_cat-core"/>
</dbReference>
<comment type="caution">
    <text evidence="3">The sequence shown here is derived from an EMBL/GenBank/DDBJ whole genome shotgun (WGS) entry which is preliminary data.</text>
</comment>
<feature type="non-terminal residue" evidence="3">
    <location>
        <position position="1"/>
    </location>
</feature>
<protein>
    <submittedName>
        <fullName evidence="3">Transposase</fullName>
    </submittedName>
</protein>
<keyword evidence="4" id="KW-1185">Reference proteome</keyword>
<feature type="domain" description="Integrase catalytic" evidence="2">
    <location>
        <begin position="1"/>
        <end position="21"/>
    </location>
</feature>
<proteinExistence type="predicted"/>
<evidence type="ECO:0000313" key="4">
    <source>
        <dbReference type="Proteomes" id="UP001139311"/>
    </source>
</evidence>
<dbReference type="RefSeq" id="WP_226613912.1">
    <property type="nucleotide sequence ID" value="NZ_JAJAQI010000069.1"/>
</dbReference>
<feature type="region of interest" description="Disordered" evidence="1">
    <location>
        <begin position="1"/>
        <end position="31"/>
    </location>
</feature>
<dbReference type="GO" id="GO:0015074">
    <property type="term" value="P:DNA integration"/>
    <property type="evidence" value="ECO:0007669"/>
    <property type="project" value="InterPro"/>
</dbReference>
<evidence type="ECO:0000259" key="2">
    <source>
        <dbReference type="Pfam" id="PF13683"/>
    </source>
</evidence>
<dbReference type="EMBL" id="JAJAQI010000069">
    <property type="protein sequence ID" value="MCB4825167.1"/>
    <property type="molecule type" value="Genomic_DNA"/>
</dbReference>
<dbReference type="AlphaFoldDB" id="A0A9X1IIJ4"/>
<gene>
    <name evidence="3" type="ORF">LHA35_25920</name>
</gene>
<reference evidence="3" key="1">
    <citation type="submission" date="2021-10" db="EMBL/GenBank/DDBJ databases">
        <title>Roseicella aerolatum sp. nov., isolated from aerosols of e-waste dismantling site.</title>
        <authorList>
            <person name="Qin T."/>
        </authorList>
    </citation>
    <scope>NUCLEOTIDE SEQUENCE</scope>
    <source>
        <strain evidence="3">GB24</strain>
    </source>
</reference>
<organism evidence="3 4">
    <name type="scientific">Roseicella aerolata</name>
    <dbReference type="NCBI Taxonomy" id="2883479"/>
    <lineage>
        <taxon>Bacteria</taxon>
        <taxon>Pseudomonadati</taxon>
        <taxon>Pseudomonadota</taxon>
        <taxon>Alphaproteobacteria</taxon>
        <taxon>Acetobacterales</taxon>
        <taxon>Roseomonadaceae</taxon>
        <taxon>Roseicella</taxon>
    </lineage>
</organism>
<accession>A0A9X1IIJ4</accession>
<evidence type="ECO:0000313" key="3">
    <source>
        <dbReference type="EMBL" id="MCB4825167.1"/>
    </source>
</evidence>
<sequence length="53" mass="5876">ERWRRHYNISRPHSALGYRPPAPEAILPHPAGPAYATLRRAQPGAPEHGPTLS</sequence>
<dbReference type="Proteomes" id="UP001139311">
    <property type="component" value="Unassembled WGS sequence"/>
</dbReference>
<name>A0A9X1IIJ4_9PROT</name>
<evidence type="ECO:0000256" key="1">
    <source>
        <dbReference type="SAM" id="MobiDB-lite"/>
    </source>
</evidence>
<dbReference type="Pfam" id="PF13683">
    <property type="entry name" value="rve_3"/>
    <property type="match status" value="1"/>
</dbReference>